<dbReference type="InParanoid" id="L0HGR6"/>
<dbReference type="AlphaFoldDB" id="L0HGR6"/>
<evidence type="ECO:0000313" key="2">
    <source>
        <dbReference type="Proteomes" id="UP000010824"/>
    </source>
</evidence>
<reference evidence="2" key="1">
    <citation type="submission" date="2011-12" db="EMBL/GenBank/DDBJ databases">
        <title>Complete sequence of Methanoregula formicicum SMSP.</title>
        <authorList>
            <person name="Lucas S."/>
            <person name="Han J."/>
            <person name="Lapidus A."/>
            <person name="Cheng J.-F."/>
            <person name="Goodwin L."/>
            <person name="Pitluck S."/>
            <person name="Peters L."/>
            <person name="Ovchinnikova G."/>
            <person name="Teshima H."/>
            <person name="Detter J.C."/>
            <person name="Han C."/>
            <person name="Tapia R."/>
            <person name="Land M."/>
            <person name="Hauser L."/>
            <person name="Kyrpides N."/>
            <person name="Ivanova N."/>
            <person name="Pagani I."/>
            <person name="Imachi H."/>
            <person name="Tamaki H."/>
            <person name="Sekiguchi Y."/>
            <person name="Kamagata Y."/>
            <person name="Cadillo-Quiroz H."/>
            <person name="Zinder S."/>
            <person name="Liu W.-T."/>
            <person name="Woyke T."/>
        </authorList>
    </citation>
    <scope>NUCLEOTIDE SEQUENCE [LARGE SCALE GENOMIC DNA]</scope>
    <source>
        <strain evidence="2">DSM 22288 / NBRC 105244 / SMSP</strain>
    </source>
</reference>
<keyword evidence="2" id="KW-1185">Reference proteome</keyword>
<dbReference type="Proteomes" id="UP000010824">
    <property type="component" value="Chromosome"/>
</dbReference>
<dbReference type="STRING" id="593750.Metfor_2179"/>
<sequence>MPDIVASKKVPEGIVVMWGEGSSIKSENFNYQDLIDQKVNVLDLLDRPIAYKIDPKLHKISPKY</sequence>
<evidence type="ECO:0000313" key="1">
    <source>
        <dbReference type="EMBL" id="AGB03185.1"/>
    </source>
</evidence>
<protein>
    <submittedName>
        <fullName evidence="1">Uncharacterized protein</fullName>
    </submittedName>
</protein>
<organism evidence="1 2">
    <name type="scientific">Methanoregula formicica (strain DSM 22288 / NBRC 105244 / SMSP)</name>
    <dbReference type="NCBI Taxonomy" id="593750"/>
    <lineage>
        <taxon>Archaea</taxon>
        <taxon>Methanobacteriati</taxon>
        <taxon>Methanobacteriota</taxon>
        <taxon>Stenosarchaea group</taxon>
        <taxon>Methanomicrobia</taxon>
        <taxon>Methanomicrobiales</taxon>
        <taxon>Methanoregulaceae</taxon>
        <taxon>Methanoregula</taxon>
    </lineage>
</organism>
<proteinExistence type="predicted"/>
<dbReference type="RefSeq" id="WP_015286148.1">
    <property type="nucleotide sequence ID" value="NC_019943.1"/>
</dbReference>
<dbReference type="EMBL" id="CP003167">
    <property type="protein sequence ID" value="AGB03185.1"/>
    <property type="molecule type" value="Genomic_DNA"/>
</dbReference>
<dbReference type="KEGG" id="mfo:Metfor_2179"/>
<dbReference type="OrthoDB" id="108909at2157"/>
<name>L0HGR6_METFS</name>
<gene>
    <name evidence="1" type="ordered locus">Metfor_2179</name>
</gene>
<accession>L0HGR6</accession>
<dbReference type="eggNOG" id="arCOG09481">
    <property type="taxonomic scope" value="Archaea"/>
</dbReference>
<dbReference type="HOGENOM" id="CLU_200892_0_0_2"/>
<dbReference type="GeneID" id="14309571"/>
<reference evidence="1 2" key="2">
    <citation type="journal article" date="2014" name="Genome Announc.">
        <title>Complete Genome Sequence of Methanoregula formicica SMSPT, a Mesophilic Hydrogenotrophic Methanogen Isolated from a Methanogenic Upflow Anaerobic Sludge Blanket Reactor.</title>
        <authorList>
            <person name="Yamamoto K."/>
            <person name="Tamaki H."/>
            <person name="Cadillo-Quiroz H."/>
            <person name="Imachi H."/>
            <person name="Kyrpides N."/>
            <person name="Woyke T."/>
            <person name="Goodwin L."/>
            <person name="Zinder S.H."/>
            <person name="Kamagata Y."/>
            <person name="Liu W.T."/>
        </authorList>
    </citation>
    <scope>NUCLEOTIDE SEQUENCE [LARGE SCALE GENOMIC DNA]</scope>
    <source>
        <strain evidence="2">DSM 22288 / NBRC 105244 / SMSP</strain>
    </source>
</reference>